<dbReference type="EMBL" id="QMEC01000068">
    <property type="protein sequence ID" value="NMF64512.1"/>
    <property type="molecule type" value="Genomic_DNA"/>
</dbReference>
<evidence type="ECO:0000256" key="11">
    <source>
        <dbReference type="ARBA" id="ARBA00022989"/>
    </source>
</evidence>
<evidence type="ECO:0000256" key="13">
    <source>
        <dbReference type="ARBA" id="ARBA00023136"/>
    </source>
</evidence>
<keyword evidence="19" id="KW-1185">Reference proteome</keyword>
<feature type="transmembrane region" description="Helical" evidence="16">
    <location>
        <begin position="165"/>
        <end position="182"/>
    </location>
</feature>
<evidence type="ECO:0000256" key="6">
    <source>
        <dbReference type="ARBA" id="ARBA00022475"/>
    </source>
</evidence>
<comment type="similarity">
    <text evidence="3 15">Belongs to the PNT beta subunit family.</text>
</comment>
<dbReference type="InterPro" id="IPR034300">
    <property type="entry name" value="PNTB-like"/>
</dbReference>
<dbReference type="InterPro" id="IPR029035">
    <property type="entry name" value="DHS-like_NAD/FAD-binding_dom"/>
</dbReference>
<proteinExistence type="inferred from homology"/>
<evidence type="ECO:0000313" key="18">
    <source>
        <dbReference type="EMBL" id="NMF64512.1"/>
    </source>
</evidence>
<organism evidence="18 19">
    <name type="scientific">Brasilonema octagenarum UFV-OR1</name>
    <dbReference type="NCBI Taxonomy" id="417115"/>
    <lineage>
        <taxon>Bacteria</taxon>
        <taxon>Bacillati</taxon>
        <taxon>Cyanobacteriota</taxon>
        <taxon>Cyanophyceae</taxon>
        <taxon>Nostocales</taxon>
        <taxon>Scytonemataceae</taxon>
        <taxon>Brasilonema</taxon>
        <taxon>Octagenarum group</taxon>
    </lineage>
</organism>
<keyword evidence="6 15" id="KW-1003">Cell membrane</keyword>
<keyword evidence="8 16" id="KW-0812">Transmembrane</keyword>
<evidence type="ECO:0000256" key="1">
    <source>
        <dbReference type="ARBA" id="ARBA00003943"/>
    </source>
</evidence>
<feature type="transmembrane region" description="Helical" evidence="16">
    <location>
        <begin position="188"/>
        <end position="208"/>
    </location>
</feature>
<evidence type="ECO:0000256" key="3">
    <source>
        <dbReference type="ARBA" id="ARBA00007919"/>
    </source>
</evidence>
<evidence type="ECO:0000256" key="2">
    <source>
        <dbReference type="ARBA" id="ARBA00004429"/>
    </source>
</evidence>
<evidence type="ECO:0000256" key="5">
    <source>
        <dbReference type="ARBA" id="ARBA00014581"/>
    </source>
</evidence>
<feature type="transmembrane region" description="Helical" evidence="16">
    <location>
        <begin position="215"/>
        <end position="234"/>
    </location>
</feature>
<evidence type="ECO:0000256" key="14">
    <source>
        <dbReference type="ARBA" id="ARBA00048202"/>
    </source>
</evidence>
<keyword evidence="11 16" id="KW-1133">Transmembrane helix</keyword>
<dbReference type="InterPro" id="IPR012136">
    <property type="entry name" value="NADH_DH_b"/>
</dbReference>
<evidence type="ECO:0000256" key="7">
    <source>
        <dbReference type="ARBA" id="ARBA00022519"/>
    </source>
</evidence>
<evidence type="ECO:0000259" key="17">
    <source>
        <dbReference type="Pfam" id="PF02233"/>
    </source>
</evidence>
<comment type="catalytic activity">
    <reaction evidence="14 15">
        <text>NAD(+) + NADPH + H(+)(in) = NADH + NADP(+) + H(+)(out)</text>
        <dbReference type="Rhea" id="RHEA:47992"/>
        <dbReference type="ChEBI" id="CHEBI:15378"/>
        <dbReference type="ChEBI" id="CHEBI:57540"/>
        <dbReference type="ChEBI" id="CHEBI:57783"/>
        <dbReference type="ChEBI" id="CHEBI:57945"/>
        <dbReference type="ChEBI" id="CHEBI:58349"/>
        <dbReference type="EC" id="7.1.1.1"/>
    </reaction>
</comment>
<comment type="caution">
    <text evidence="18">The sequence shown here is derived from an EMBL/GenBank/DDBJ whole genome shotgun (WGS) entry which is preliminary data.</text>
</comment>
<dbReference type="EC" id="7.1.1.1" evidence="4 15"/>
<name>A0ABX1MF53_9CYAN</name>
<feature type="transmembrane region" description="Helical" evidence="16">
    <location>
        <begin position="59"/>
        <end position="79"/>
    </location>
</feature>
<evidence type="ECO:0000256" key="12">
    <source>
        <dbReference type="ARBA" id="ARBA00023027"/>
    </source>
</evidence>
<comment type="subcellular location">
    <subcellularLocation>
        <location evidence="2">Cell inner membrane</location>
        <topology evidence="2">Multi-pass membrane protein</topology>
    </subcellularLocation>
</comment>
<feature type="transmembrane region" description="Helical" evidence="16">
    <location>
        <begin position="36"/>
        <end position="53"/>
    </location>
</feature>
<evidence type="ECO:0000256" key="4">
    <source>
        <dbReference type="ARBA" id="ARBA00012943"/>
    </source>
</evidence>
<dbReference type="SUPFAM" id="SSF52467">
    <property type="entry name" value="DHS-like NAD/FAD-binding domain"/>
    <property type="match status" value="1"/>
</dbReference>
<gene>
    <name evidence="18" type="ORF">DP115_17710</name>
</gene>
<feature type="transmembrane region" description="Helical" evidence="16">
    <location>
        <begin position="91"/>
        <end position="113"/>
    </location>
</feature>
<keyword evidence="9 15" id="KW-0521">NADP</keyword>
<feature type="transmembrane region" description="Helical" evidence="16">
    <location>
        <begin position="266"/>
        <end position="287"/>
    </location>
</feature>
<dbReference type="Gene3D" id="3.40.50.1220">
    <property type="entry name" value="TPP-binding domain"/>
    <property type="match status" value="1"/>
</dbReference>
<feature type="transmembrane region" description="Helical" evidence="16">
    <location>
        <begin position="125"/>
        <end position="145"/>
    </location>
</feature>
<dbReference type="PIRSF" id="PIRSF000204">
    <property type="entry name" value="PNTB"/>
    <property type="match status" value="1"/>
</dbReference>
<evidence type="ECO:0000256" key="8">
    <source>
        <dbReference type="ARBA" id="ARBA00022692"/>
    </source>
</evidence>
<evidence type="ECO:0000256" key="10">
    <source>
        <dbReference type="ARBA" id="ARBA00022967"/>
    </source>
</evidence>
<keyword evidence="10 15" id="KW-1278">Translocase</keyword>
<evidence type="ECO:0000313" key="19">
    <source>
        <dbReference type="Proteomes" id="UP000762253"/>
    </source>
</evidence>
<evidence type="ECO:0000256" key="9">
    <source>
        <dbReference type="ARBA" id="ARBA00022857"/>
    </source>
</evidence>
<feature type="domain" description="NADP transhydrogenase beta-like" evidence="17">
    <location>
        <begin position="10"/>
        <end position="463"/>
    </location>
</feature>
<comment type="function">
    <text evidence="1 15">The transhydrogenation between NADH and NADP is coupled to respiration and ATP hydrolysis and functions as a proton pump across the membrane.</text>
</comment>
<dbReference type="RefSeq" id="WP_169266096.1">
    <property type="nucleotide sequence ID" value="NZ_QMEC01000068.1"/>
</dbReference>
<reference evidence="18 19" key="1">
    <citation type="submission" date="2018-06" db="EMBL/GenBank/DDBJ databases">
        <title>Comparative genomics of Brasilonema spp. strains.</title>
        <authorList>
            <person name="Alvarenga D.O."/>
            <person name="Fiore M.F."/>
            <person name="Varani A.M."/>
        </authorList>
    </citation>
    <scope>NUCLEOTIDE SEQUENCE [LARGE SCALE GENOMIC DNA]</scope>
    <source>
        <strain evidence="18 19">UFV-OR1</strain>
    </source>
</reference>
<dbReference type="PANTHER" id="PTHR44758:SF1">
    <property type="entry name" value="NAD(P) TRANSHYDROGENASE SUBUNIT BETA"/>
    <property type="match status" value="1"/>
</dbReference>
<dbReference type="Proteomes" id="UP000762253">
    <property type="component" value="Unassembled WGS sequence"/>
</dbReference>
<dbReference type="Pfam" id="PF02233">
    <property type="entry name" value="PNTB"/>
    <property type="match status" value="1"/>
</dbReference>
<protein>
    <recommendedName>
        <fullName evidence="5 15">NAD(P) transhydrogenase subunit beta</fullName>
        <ecNumber evidence="4 15">7.1.1.1</ecNumber>
    </recommendedName>
    <alternativeName>
        <fullName evidence="15">Nicotinamide nucleotide transhydrogenase subunit beta</fullName>
    </alternativeName>
</protein>
<keyword evidence="7 15" id="KW-0997">Cell inner membrane</keyword>
<accession>A0ABX1MF53</accession>
<sequence>MSDFLPTGIQLTYLVAASLFILGLKQLGSPATARQGNVVAAVGMLLAIVATMLDQHVLNYEMILVGLVIGSLIGIVAAYKVQMTDMPQMVGLLNGLGGAASALVAVAEFWRLLGNGEAIPLDANISMLLDVLIGGVTFTGSFIAFAKLQGIMSGSPITFPLQQPFNLSLLAAFIAGSAYLIINPHSLPVFLGIVAVSLVLGVMFVIPIGGGDMPVVISLLNSFSGLAAAAAGFVVMNNMLIIAGALVGASGIILTEIMCKAMNRSLFSVLFSAFGTVAASGGAAGSAGTTDQSVRSIDPEEGAMMLGYARSVVIVPGYGMAVAQAQHSIRELADQLERMGVDVKYAIHPVAGRMPGHMNVLLAEANVPYEQLHDMDDINPQFEQTDVALVIGANDVVNPAARSDTNSPIYGMPILEVDRAKQTIVIKRGMSAGFAGVDNELFYKNKTTMLFGSAKDMVGKLVSEVKQL</sequence>
<evidence type="ECO:0000256" key="16">
    <source>
        <dbReference type="SAM" id="Phobius"/>
    </source>
</evidence>
<evidence type="ECO:0000256" key="15">
    <source>
        <dbReference type="PIRNR" id="PIRNR000204"/>
    </source>
</evidence>
<feature type="transmembrane region" description="Helical" evidence="16">
    <location>
        <begin position="240"/>
        <end position="259"/>
    </location>
</feature>
<dbReference type="PANTHER" id="PTHR44758">
    <property type="entry name" value="NAD(P) TRANSHYDROGENASE SUBUNIT BETA"/>
    <property type="match status" value="1"/>
</dbReference>
<keyword evidence="12 15" id="KW-0520">NAD</keyword>
<keyword evidence="13 15" id="KW-0472">Membrane</keyword>
<feature type="transmembrane region" description="Helical" evidence="16">
    <location>
        <begin position="6"/>
        <end position="24"/>
    </location>
</feature>